<dbReference type="GO" id="GO:0005739">
    <property type="term" value="C:mitochondrion"/>
    <property type="evidence" value="ECO:0007669"/>
    <property type="project" value="TreeGrafter"/>
</dbReference>
<sequence length="425" mass="48214">MLKGLGSRLISGRLCHSSPNVRTSFVNPKSSSTLSLSAIPTVEEMTSKLIEHLKMSKIENFNEHQLQSKKLASRRMTDSYRQFRVPLSTDSNRGKLYLSASNNIRMGKLLEDLDHLAVFVSYAHNAEDANIEAPGTLPRTIVTASVPRIDFHRENLHPGRDIIMDGQVTWAGTSSLEVLMRVARNPSDNNKKMRVHSLAASCPDEAALINDALEAMKTRNRSKGKVSPTNSELRMIHDIYEEFLRRNPNTWLPVLTKKEMWLHQTQLSMTDLCFPESQNMYGKIFGGFLMRKALELAHTNAKLFCKGHVVIRAMDDIVFVKPVEIGNVLHLDSYITYTENEYVQVIVRASVTNIIKSAETKINPCESRTTTNVFHFTIESCDSSELPIILPKHYAHTSMYIEGRRHLHNSVRRMLSQRKPPSESQ</sequence>
<dbReference type="PANTHER" id="PTHR12655:SF0">
    <property type="entry name" value="ACYL-COENZYME A THIOESTERASE 9, MITOCHONDRIAL"/>
    <property type="match status" value="1"/>
</dbReference>
<evidence type="ECO:0000256" key="4">
    <source>
        <dbReference type="ARBA" id="ARBA00022946"/>
    </source>
</evidence>
<keyword evidence="7" id="KW-1185">Reference proteome</keyword>
<dbReference type="GO" id="GO:0006637">
    <property type="term" value="P:acyl-CoA metabolic process"/>
    <property type="evidence" value="ECO:0007669"/>
    <property type="project" value="TreeGrafter"/>
</dbReference>
<keyword evidence="2" id="KW-0677">Repeat</keyword>
<dbReference type="Proteomes" id="UP000835052">
    <property type="component" value="Unassembled WGS sequence"/>
</dbReference>
<dbReference type="EMBL" id="CAJGYM010000007">
    <property type="protein sequence ID" value="CAD6187658.1"/>
    <property type="molecule type" value="Genomic_DNA"/>
</dbReference>
<dbReference type="InterPro" id="IPR029069">
    <property type="entry name" value="HotDog_dom_sf"/>
</dbReference>
<dbReference type="AlphaFoldDB" id="A0A8S1GZ12"/>
<accession>A0A8S1GZ12</accession>
<dbReference type="PANTHER" id="PTHR12655">
    <property type="entry name" value="ACYL-COA THIOESTERASE"/>
    <property type="match status" value="1"/>
</dbReference>
<evidence type="ECO:0000256" key="2">
    <source>
        <dbReference type="ARBA" id="ARBA00022737"/>
    </source>
</evidence>
<organism evidence="6 7">
    <name type="scientific">Caenorhabditis auriculariae</name>
    <dbReference type="NCBI Taxonomy" id="2777116"/>
    <lineage>
        <taxon>Eukaryota</taxon>
        <taxon>Metazoa</taxon>
        <taxon>Ecdysozoa</taxon>
        <taxon>Nematoda</taxon>
        <taxon>Chromadorea</taxon>
        <taxon>Rhabditida</taxon>
        <taxon>Rhabditina</taxon>
        <taxon>Rhabditomorpha</taxon>
        <taxon>Rhabditoidea</taxon>
        <taxon>Rhabditidae</taxon>
        <taxon>Peloderinae</taxon>
        <taxon>Caenorhabditis</taxon>
    </lineage>
</organism>
<evidence type="ECO:0000256" key="1">
    <source>
        <dbReference type="ARBA" id="ARBA00010458"/>
    </source>
</evidence>
<dbReference type="GO" id="GO:0047617">
    <property type="term" value="F:fatty acyl-CoA hydrolase activity"/>
    <property type="evidence" value="ECO:0007669"/>
    <property type="project" value="TreeGrafter"/>
</dbReference>
<dbReference type="SUPFAM" id="SSF54637">
    <property type="entry name" value="Thioesterase/thiol ester dehydrase-isomerase"/>
    <property type="match status" value="2"/>
</dbReference>
<proteinExistence type="inferred from homology"/>
<reference evidence="6" key="1">
    <citation type="submission" date="2020-10" db="EMBL/GenBank/DDBJ databases">
        <authorList>
            <person name="Kikuchi T."/>
        </authorList>
    </citation>
    <scope>NUCLEOTIDE SEQUENCE</scope>
    <source>
        <strain evidence="6">NKZ352</strain>
    </source>
</reference>
<comment type="caution">
    <text evidence="6">The sequence shown here is derived from an EMBL/GenBank/DDBJ whole genome shotgun (WGS) entry which is preliminary data.</text>
</comment>
<gene>
    <name evidence="6" type="ORF">CAUJ_LOCUS3577</name>
</gene>
<evidence type="ECO:0000313" key="6">
    <source>
        <dbReference type="EMBL" id="CAD6187658.1"/>
    </source>
</evidence>
<protein>
    <recommendedName>
        <fullName evidence="5">HotDog ACOT-type domain-containing protein</fullName>
    </recommendedName>
</protein>
<name>A0A8S1GZ12_9PELO</name>
<comment type="similarity">
    <text evidence="1">Belongs to the acyl coenzyme A hydrolase family.</text>
</comment>
<dbReference type="PROSITE" id="PS51770">
    <property type="entry name" value="HOTDOG_ACOT"/>
    <property type="match status" value="2"/>
</dbReference>
<evidence type="ECO:0000256" key="3">
    <source>
        <dbReference type="ARBA" id="ARBA00022801"/>
    </source>
</evidence>
<dbReference type="InterPro" id="IPR033120">
    <property type="entry name" value="HOTDOG_ACOT"/>
</dbReference>
<feature type="domain" description="HotDog ACOT-type" evidence="5">
    <location>
        <begin position="74"/>
        <end position="222"/>
    </location>
</feature>
<dbReference type="Gene3D" id="3.10.129.10">
    <property type="entry name" value="Hotdog Thioesterase"/>
    <property type="match status" value="2"/>
</dbReference>
<dbReference type="OrthoDB" id="331699at2759"/>
<feature type="domain" description="HotDog ACOT-type" evidence="5">
    <location>
        <begin position="263"/>
        <end position="384"/>
    </location>
</feature>
<keyword evidence="4" id="KW-0809">Transit peptide</keyword>
<evidence type="ECO:0000313" key="7">
    <source>
        <dbReference type="Proteomes" id="UP000835052"/>
    </source>
</evidence>
<dbReference type="CDD" id="cd03442">
    <property type="entry name" value="BFIT_BACH"/>
    <property type="match status" value="1"/>
</dbReference>
<evidence type="ECO:0000259" key="5">
    <source>
        <dbReference type="PROSITE" id="PS51770"/>
    </source>
</evidence>
<keyword evidence="3" id="KW-0378">Hydrolase</keyword>